<evidence type="ECO:0000256" key="3">
    <source>
        <dbReference type="ARBA" id="ARBA00023125"/>
    </source>
</evidence>
<organism evidence="7 8">
    <name type="scientific">Nocardia brasiliensis</name>
    <dbReference type="NCBI Taxonomy" id="37326"/>
    <lineage>
        <taxon>Bacteria</taxon>
        <taxon>Bacillati</taxon>
        <taxon>Actinomycetota</taxon>
        <taxon>Actinomycetes</taxon>
        <taxon>Mycobacteriales</taxon>
        <taxon>Nocardiaceae</taxon>
        <taxon>Nocardia</taxon>
    </lineage>
</organism>
<evidence type="ECO:0000313" key="8">
    <source>
        <dbReference type="Proteomes" id="UP000501705"/>
    </source>
</evidence>
<evidence type="ECO:0000256" key="2">
    <source>
        <dbReference type="ARBA" id="ARBA00023015"/>
    </source>
</evidence>
<protein>
    <submittedName>
        <fullName evidence="7">LysR family transcriptional regulator</fullName>
    </submittedName>
</protein>
<dbReference type="PROSITE" id="PS50931">
    <property type="entry name" value="HTH_LYSR"/>
    <property type="match status" value="1"/>
</dbReference>
<dbReference type="InterPro" id="IPR000847">
    <property type="entry name" value="LysR_HTH_N"/>
</dbReference>
<dbReference type="FunFam" id="1.10.10.10:FF:000001">
    <property type="entry name" value="LysR family transcriptional regulator"/>
    <property type="match status" value="1"/>
</dbReference>
<evidence type="ECO:0000256" key="1">
    <source>
        <dbReference type="ARBA" id="ARBA00009437"/>
    </source>
</evidence>
<keyword evidence="3" id="KW-0238">DNA-binding</keyword>
<reference evidence="7 8" key="1">
    <citation type="journal article" date="2019" name="ACS Chem. Biol.">
        <title>Identification and Mobilization of a Cryptic Antibiotic Biosynthesis Gene Locus from a Human-Pathogenic Nocardia Isolate.</title>
        <authorList>
            <person name="Herisse M."/>
            <person name="Ishida K."/>
            <person name="Porter J.L."/>
            <person name="Howden B."/>
            <person name="Hertweck C."/>
            <person name="Stinear T.P."/>
            <person name="Pidot S.J."/>
        </authorList>
    </citation>
    <scope>NUCLEOTIDE SEQUENCE [LARGE SCALE GENOMIC DNA]</scope>
    <source>
        <strain evidence="7 8">AUSMDU00024985</strain>
    </source>
</reference>
<dbReference type="GO" id="GO:0032993">
    <property type="term" value="C:protein-DNA complex"/>
    <property type="evidence" value="ECO:0007669"/>
    <property type="project" value="TreeGrafter"/>
</dbReference>
<evidence type="ECO:0000313" key="7">
    <source>
        <dbReference type="EMBL" id="QIS07245.1"/>
    </source>
</evidence>
<sequence>MRPDPLSNTSEPLNLYRLAQFLEVAEQLSFTRAARRLHITQQALSTSVRRLEKELGVTLFERTTRRVALTEAGRTLRDGSRTLLLASREVTVRTQRAGALQPL</sequence>
<dbReference type="Proteomes" id="UP000501705">
    <property type="component" value="Chromosome"/>
</dbReference>
<dbReference type="InterPro" id="IPR036388">
    <property type="entry name" value="WH-like_DNA-bd_sf"/>
</dbReference>
<dbReference type="Gene3D" id="1.10.10.10">
    <property type="entry name" value="Winged helix-like DNA-binding domain superfamily/Winged helix DNA-binding domain"/>
    <property type="match status" value="1"/>
</dbReference>
<feature type="domain" description="HTH lysR-type" evidence="6">
    <location>
        <begin position="13"/>
        <end position="70"/>
    </location>
</feature>
<evidence type="ECO:0000256" key="4">
    <source>
        <dbReference type="ARBA" id="ARBA00023159"/>
    </source>
</evidence>
<keyword evidence="5" id="KW-0804">Transcription</keyword>
<dbReference type="PRINTS" id="PR00039">
    <property type="entry name" value="HTHLYSR"/>
</dbReference>
<dbReference type="AlphaFoldDB" id="A0A6G9Y200"/>
<evidence type="ECO:0000259" key="6">
    <source>
        <dbReference type="PROSITE" id="PS50931"/>
    </source>
</evidence>
<proteinExistence type="inferred from homology"/>
<keyword evidence="4" id="KW-0010">Activator</keyword>
<keyword evidence="2" id="KW-0805">Transcription regulation</keyword>
<dbReference type="GO" id="GO:0003700">
    <property type="term" value="F:DNA-binding transcription factor activity"/>
    <property type="evidence" value="ECO:0007669"/>
    <property type="project" value="InterPro"/>
</dbReference>
<evidence type="ECO:0000256" key="5">
    <source>
        <dbReference type="ARBA" id="ARBA00023163"/>
    </source>
</evidence>
<dbReference type="SUPFAM" id="SSF46785">
    <property type="entry name" value="Winged helix' DNA-binding domain"/>
    <property type="match status" value="1"/>
</dbReference>
<dbReference type="PANTHER" id="PTHR30346">
    <property type="entry name" value="TRANSCRIPTIONAL DUAL REGULATOR HCAR-RELATED"/>
    <property type="match status" value="1"/>
</dbReference>
<dbReference type="Pfam" id="PF00126">
    <property type="entry name" value="HTH_1"/>
    <property type="match status" value="1"/>
</dbReference>
<comment type="similarity">
    <text evidence="1">Belongs to the LysR transcriptional regulatory family.</text>
</comment>
<accession>A0A6G9Y200</accession>
<dbReference type="PANTHER" id="PTHR30346:SF0">
    <property type="entry name" value="HCA OPERON TRANSCRIPTIONAL ACTIVATOR HCAR"/>
    <property type="match status" value="1"/>
</dbReference>
<name>A0A6G9Y200_NOCBR</name>
<dbReference type="InterPro" id="IPR036390">
    <property type="entry name" value="WH_DNA-bd_sf"/>
</dbReference>
<dbReference type="EMBL" id="CP046171">
    <property type="protein sequence ID" value="QIS07245.1"/>
    <property type="molecule type" value="Genomic_DNA"/>
</dbReference>
<gene>
    <name evidence="7" type="ORF">F5X71_07420</name>
</gene>
<dbReference type="GO" id="GO:0003677">
    <property type="term" value="F:DNA binding"/>
    <property type="evidence" value="ECO:0007669"/>
    <property type="project" value="UniProtKB-KW"/>
</dbReference>